<reference evidence="1" key="1">
    <citation type="journal article" date="2023" name="bioRxiv">
        <title>Improved chromosome-level genome assembly for marigold (Tagetes erecta).</title>
        <authorList>
            <person name="Jiang F."/>
            <person name="Yuan L."/>
            <person name="Wang S."/>
            <person name="Wang H."/>
            <person name="Xu D."/>
            <person name="Wang A."/>
            <person name="Fan W."/>
        </authorList>
    </citation>
    <scope>NUCLEOTIDE SEQUENCE</scope>
    <source>
        <strain evidence="1">WSJ</strain>
        <tissue evidence="1">Leaf</tissue>
    </source>
</reference>
<gene>
    <name evidence="1" type="ORF">QVD17_19761</name>
</gene>
<organism evidence="1 2">
    <name type="scientific">Tagetes erecta</name>
    <name type="common">African marigold</name>
    <dbReference type="NCBI Taxonomy" id="13708"/>
    <lineage>
        <taxon>Eukaryota</taxon>
        <taxon>Viridiplantae</taxon>
        <taxon>Streptophyta</taxon>
        <taxon>Embryophyta</taxon>
        <taxon>Tracheophyta</taxon>
        <taxon>Spermatophyta</taxon>
        <taxon>Magnoliopsida</taxon>
        <taxon>eudicotyledons</taxon>
        <taxon>Gunneridae</taxon>
        <taxon>Pentapetalae</taxon>
        <taxon>asterids</taxon>
        <taxon>campanulids</taxon>
        <taxon>Asterales</taxon>
        <taxon>Asteraceae</taxon>
        <taxon>Asteroideae</taxon>
        <taxon>Heliantheae alliance</taxon>
        <taxon>Tageteae</taxon>
        <taxon>Tagetes</taxon>
    </lineage>
</organism>
<dbReference type="Proteomes" id="UP001229421">
    <property type="component" value="Unassembled WGS sequence"/>
</dbReference>
<evidence type="ECO:0000313" key="1">
    <source>
        <dbReference type="EMBL" id="KAK1424432.1"/>
    </source>
</evidence>
<protein>
    <submittedName>
        <fullName evidence="1">Uncharacterized protein</fullName>
    </submittedName>
</protein>
<accession>A0AAD8KK63</accession>
<proteinExistence type="predicted"/>
<keyword evidence="2" id="KW-1185">Reference proteome</keyword>
<comment type="caution">
    <text evidence="1">The sequence shown here is derived from an EMBL/GenBank/DDBJ whole genome shotgun (WGS) entry which is preliminary data.</text>
</comment>
<dbReference type="AlphaFoldDB" id="A0AAD8KK63"/>
<dbReference type="EMBL" id="JAUHHV010000005">
    <property type="protein sequence ID" value="KAK1424432.1"/>
    <property type="molecule type" value="Genomic_DNA"/>
</dbReference>
<evidence type="ECO:0000313" key="2">
    <source>
        <dbReference type="Proteomes" id="UP001229421"/>
    </source>
</evidence>
<name>A0AAD8KK63_TARER</name>
<sequence length="80" mass="9355">MILYYGFFKYGIDSTFCCHINLKGMVPYDEVSFNICRIIGSTGNEFVLNNLQRGAEDWYCRKIFDYLVLIFNIRLPPKGV</sequence>